<gene>
    <name evidence="2" type="ORF">ONE63_000909</name>
</gene>
<proteinExistence type="predicted"/>
<reference evidence="2" key="1">
    <citation type="submission" date="2022-12" db="EMBL/GenBank/DDBJ databases">
        <title>Chromosome-level genome assembly of the bean flower thrips Megalurothrips usitatus.</title>
        <authorList>
            <person name="Ma L."/>
            <person name="Liu Q."/>
            <person name="Li H."/>
            <person name="Cai W."/>
        </authorList>
    </citation>
    <scope>NUCLEOTIDE SEQUENCE</scope>
    <source>
        <strain evidence="2">Cailab_2022a</strain>
    </source>
</reference>
<sequence length="166" mass="19187">MTFQELKSLGIKSDIKKDSSETELCEALLNTTWLLINLVHSNAMGLKEPCRNTCNRELLLTSEKQSLEIKLDSLQSEVNKKDKIINEEKQKVLRRETELKKINEAFLKQKKVITSLTAQSERQERDFKLQSSKLEAVNEDLREMVRKSIGVGEYRLTVNRDVLSPH</sequence>
<feature type="coiled-coil region" evidence="1">
    <location>
        <begin position="64"/>
        <end position="105"/>
    </location>
</feature>
<dbReference type="EMBL" id="JAPTSV010000001">
    <property type="protein sequence ID" value="KAJ1532300.1"/>
    <property type="molecule type" value="Genomic_DNA"/>
</dbReference>
<evidence type="ECO:0000256" key="1">
    <source>
        <dbReference type="SAM" id="Coils"/>
    </source>
</evidence>
<comment type="caution">
    <text evidence="2">The sequence shown here is derived from an EMBL/GenBank/DDBJ whole genome shotgun (WGS) entry which is preliminary data.</text>
</comment>
<organism evidence="2 3">
    <name type="scientific">Megalurothrips usitatus</name>
    <name type="common">bean blossom thrips</name>
    <dbReference type="NCBI Taxonomy" id="439358"/>
    <lineage>
        <taxon>Eukaryota</taxon>
        <taxon>Metazoa</taxon>
        <taxon>Ecdysozoa</taxon>
        <taxon>Arthropoda</taxon>
        <taxon>Hexapoda</taxon>
        <taxon>Insecta</taxon>
        <taxon>Pterygota</taxon>
        <taxon>Neoptera</taxon>
        <taxon>Paraneoptera</taxon>
        <taxon>Thysanoptera</taxon>
        <taxon>Terebrantia</taxon>
        <taxon>Thripoidea</taxon>
        <taxon>Thripidae</taxon>
        <taxon>Megalurothrips</taxon>
    </lineage>
</organism>
<protein>
    <submittedName>
        <fullName evidence="2">Uncharacterized protein</fullName>
    </submittedName>
</protein>
<dbReference type="AlphaFoldDB" id="A0AAV7XZY8"/>
<dbReference type="Proteomes" id="UP001075354">
    <property type="component" value="Chromosome 1"/>
</dbReference>
<keyword evidence="1" id="KW-0175">Coiled coil</keyword>
<name>A0AAV7XZY8_9NEOP</name>
<evidence type="ECO:0000313" key="3">
    <source>
        <dbReference type="Proteomes" id="UP001075354"/>
    </source>
</evidence>
<keyword evidence="3" id="KW-1185">Reference proteome</keyword>
<evidence type="ECO:0000313" key="2">
    <source>
        <dbReference type="EMBL" id="KAJ1532300.1"/>
    </source>
</evidence>
<accession>A0AAV7XZY8</accession>